<gene>
    <name evidence="1" type="ORF">E2C01_043561</name>
</gene>
<dbReference type="AlphaFoldDB" id="A0A5B7FX16"/>
<accession>A0A5B7FX16</accession>
<proteinExistence type="predicted"/>
<dbReference type="Proteomes" id="UP000324222">
    <property type="component" value="Unassembled WGS sequence"/>
</dbReference>
<dbReference type="EMBL" id="VSRR010009073">
    <property type="protein sequence ID" value="MPC49749.1"/>
    <property type="molecule type" value="Genomic_DNA"/>
</dbReference>
<sequence length="64" mass="7232">MPCVHDVSEVPIYLAFLRTHSLDQVHHRGQWRTALAFVSCYLHPMVTDALCGFGSFSQSYMGCN</sequence>
<evidence type="ECO:0000313" key="2">
    <source>
        <dbReference type="Proteomes" id="UP000324222"/>
    </source>
</evidence>
<name>A0A5B7FX16_PORTR</name>
<reference evidence="1 2" key="1">
    <citation type="submission" date="2019-05" db="EMBL/GenBank/DDBJ databases">
        <title>Another draft genome of Portunus trituberculatus and its Hox gene families provides insights of decapod evolution.</title>
        <authorList>
            <person name="Jeong J.-H."/>
            <person name="Song I."/>
            <person name="Kim S."/>
            <person name="Choi T."/>
            <person name="Kim D."/>
            <person name="Ryu S."/>
            <person name="Kim W."/>
        </authorList>
    </citation>
    <scope>NUCLEOTIDE SEQUENCE [LARGE SCALE GENOMIC DNA]</scope>
    <source>
        <tissue evidence="1">Muscle</tissue>
    </source>
</reference>
<protein>
    <submittedName>
        <fullName evidence="1">Uncharacterized protein</fullName>
    </submittedName>
</protein>
<keyword evidence="2" id="KW-1185">Reference proteome</keyword>
<evidence type="ECO:0000313" key="1">
    <source>
        <dbReference type="EMBL" id="MPC49749.1"/>
    </source>
</evidence>
<organism evidence="1 2">
    <name type="scientific">Portunus trituberculatus</name>
    <name type="common">Swimming crab</name>
    <name type="synonym">Neptunus trituberculatus</name>
    <dbReference type="NCBI Taxonomy" id="210409"/>
    <lineage>
        <taxon>Eukaryota</taxon>
        <taxon>Metazoa</taxon>
        <taxon>Ecdysozoa</taxon>
        <taxon>Arthropoda</taxon>
        <taxon>Crustacea</taxon>
        <taxon>Multicrustacea</taxon>
        <taxon>Malacostraca</taxon>
        <taxon>Eumalacostraca</taxon>
        <taxon>Eucarida</taxon>
        <taxon>Decapoda</taxon>
        <taxon>Pleocyemata</taxon>
        <taxon>Brachyura</taxon>
        <taxon>Eubrachyura</taxon>
        <taxon>Portunoidea</taxon>
        <taxon>Portunidae</taxon>
        <taxon>Portuninae</taxon>
        <taxon>Portunus</taxon>
    </lineage>
</organism>
<comment type="caution">
    <text evidence="1">The sequence shown here is derived from an EMBL/GenBank/DDBJ whole genome shotgun (WGS) entry which is preliminary data.</text>
</comment>